<keyword evidence="3" id="KW-0238">DNA-binding</keyword>
<evidence type="ECO:0000256" key="1">
    <source>
        <dbReference type="ARBA" id="ARBA00009437"/>
    </source>
</evidence>
<dbReference type="STRING" id="1796606.A2G96_27625"/>
<dbReference type="GO" id="GO:0006351">
    <property type="term" value="P:DNA-templated transcription"/>
    <property type="evidence" value="ECO:0007669"/>
    <property type="project" value="TreeGrafter"/>
</dbReference>
<dbReference type="Pfam" id="PF03466">
    <property type="entry name" value="LysR_substrate"/>
    <property type="match status" value="1"/>
</dbReference>
<dbReference type="EMBL" id="CP014845">
    <property type="protein sequence ID" value="AMR81550.1"/>
    <property type="molecule type" value="Genomic_DNA"/>
</dbReference>
<evidence type="ECO:0000313" key="7">
    <source>
        <dbReference type="EMBL" id="AMR81550.1"/>
    </source>
</evidence>
<feature type="region of interest" description="Disordered" evidence="5">
    <location>
        <begin position="302"/>
        <end position="330"/>
    </location>
</feature>
<sequence>MIDNDFDLNLVRLFVTMVESRTLTAAAQRSGMTRSNVSRRLKLLEQHLGAQLMRRTTRHVELTEAGRLLYAHGLRVLDELQSANTAIDSLGKVVRGDVRIRLPTGLGHLYLTPLLLEFARSYPQISLRVVINDNIGDLIPAEVDVALKITSQPPDDHVARRICEVGWCLCASASFLDRHGPVRTVADLERCDMIAPASLGRRFTLKVWLAGTPMTLRVSPRIQSGDYPFLFESVMGGLGVALLPRYAVWRQLQSGQMREVLAECEAEGVGDSVYMLTAPNRFPTLATRTLMDFIRQHLERQAENWGRRKVPPPSHGKAATPPTSPASSPP</sequence>
<dbReference type="InterPro" id="IPR005119">
    <property type="entry name" value="LysR_subst-bd"/>
</dbReference>
<dbReference type="Gene3D" id="3.40.190.290">
    <property type="match status" value="1"/>
</dbReference>
<dbReference type="PANTHER" id="PTHR30537:SF5">
    <property type="entry name" value="HTH-TYPE TRANSCRIPTIONAL ACTIVATOR TTDR-RELATED"/>
    <property type="match status" value="1"/>
</dbReference>
<dbReference type="PANTHER" id="PTHR30537">
    <property type="entry name" value="HTH-TYPE TRANSCRIPTIONAL REGULATOR"/>
    <property type="match status" value="1"/>
</dbReference>
<reference evidence="7 8" key="1">
    <citation type="submission" date="2016-03" db="EMBL/GenBank/DDBJ databases">
        <title>Complete genome sequence of a novel chlorpyrifos degrading bacterium, Cupriavidus nantongensis sp. X1.</title>
        <authorList>
            <person name="Fang L."/>
        </authorList>
    </citation>
    <scope>NUCLEOTIDE SEQUENCE [LARGE SCALE GENOMIC DNA]</scope>
    <source>
        <strain evidence="7 8">X1</strain>
    </source>
</reference>
<dbReference type="InterPro" id="IPR036390">
    <property type="entry name" value="WH_DNA-bd_sf"/>
</dbReference>
<dbReference type="InterPro" id="IPR058163">
    <property type="entry name" value="LysR-type_TF_proteobact-type"/>
</dbReference>
<dbReference type="GO" id="GO:0003700">
    <property type="term" value="F:DNA-binding transcription factor activity"/>
    <property type="evidence" value="ECO:0007669"/>
    <property type="project" value="InterPro"/>
</dbReference>
<dbReference type="SUPFAM" id="SSF46785">
    <property type="entry name" value="Winged helix' DNA-binding domain"/>
    <property type="match status" value="1"/>
</dbReference>
<dbReference type="AlphaFoldDB" id="A0A142JTY8"/>
<accession>A0A142JTY8</accession>
<dbReference type="Pfam" id="PF00126">
    <property type="entry name" value="HTH_1"/>
    <property type="match status" value="1"/>
</dbReference>
<gene>
    <name evidence="7" type="ORF">A2G96_27625</name>
</gene>
<dbReference type="OrthoDB" id="8714815at2"/>
<dbReference type="RefSeq" id="WP_062803347.1">
    <property type="nucleotide sequence ID" value="NZ_CP014845.1"/>
</dbReference>
<proteinExistence type="inferred from homology"/>
<dbReference type="PROSITE" id="PS50931">
    <property type="entry name" value="HTH_LYSR"/>
    <property type="match status" value="1"/>
</dbReference>
<keyword evidence="4" id="KW-0804">Transcription</keyword>
<keyword evidence="2" id="KW-0805">Transcription regulation</keyword>
<dbReference type="CDD" id="cd08422">
    <property type="entry name" value="PBP2_CrgA_like"/>
    <property type="match status" value="1"/>
</dbReference>
<dbReference type="GO" id="GO:0043565">
    <property type="term" value="F:sequence-specific DNA binding"/>
    <property type="evidence" value="ECO:0007669"/>
    <property type="project" value="TreeGrafter"/>
</dbReference>
<keyword evidence="8" id="KW-1185">Reference proteome</keyword>
<evidence type="ECO:0000256" key="3">
    <source>
        <dbReference type="ARBA" id="ARBA00023125"/>
    </source>
</evidence>
<feature type="domain" description="HTH lysR-type" evidence="6">
    <location>
        <begin position="6"/>
        <end position="63"/>
    </location>
</feature>
<protein>
    <submittedName>
        <fullName evidence="7">LysR family transcriptional regulator</fullName>
    </submittedName>
</protein>
<dbReference type="InterPro" id="IPR036388">
    <property type="entry name" value="WH-like_DNA-bd_sf"/>
</dbReference>
<dbReference type="InterPro" id="IPR000847">
    <property type="entry name" value="LysR_HTH_N"/>
</dbReference>
<dbReference type="Gene3D" id="1.10.10.10">
    <property type="entry name" value="Winged helix-like DNA-binding domain superfamily/Winged helix DNA-binding domain"/>
    <property type="match status" value="1"/>
</dbReference>
<evidence type="ECO:0000259" key="6">
    <source>
        <dbReference type="PROSITE" id="PS50931"/>
    </source>
</evidence>
<dbReference type="SUPFAM" id="SSF53850">
    <property type="entry name" value="Periplasmic binding protein-like II"/>
    <property type="match status" value="1"/>
</dbReference>
<dbReference type="KEGG" id="cnan:A2G96_27625"/>
<evidence type="ECO:0000313" key="8">
    <source>
        <dbReference type="Proteomes" id="UP000075238"/>
    </source>
</evidence>
<comment type="similarity">
    <text evidence="1">Belongs to the LysR transcriptional regulatory family.</text>
</comment>
<evidence type="ECO:0000256" key="2">
    <source>
        <dbReference type="ARBA" id="ARBA00023015"/>
    </source>
</evidence>
<name>A0A142JTY8_9BURK</name>
<evidence type="ECO:0000256" key="4">
    <source>
        <dbReference type="ARBA" id="ARBA00023163"/>
    </source>
</evidence>
<organism evidence="7 8">
    <name type="scientific">Cupriavidus nantongensis</name>
    <dbReference type="NCBI Taxonomy" id="1796606"/>
    <lineage>
        <taxon>Bacteria</taxon>
        <taxon>Pseudomonadati</taxon>
        <taxon>Pseudomonadota</taxon>
        <taxon>Betaproteobacteria</taxon>
        <taxon>Burkholderiales</taxon>
        <taxon>Burkholderiaceae</taxon>
        <taxon>Cupriavidus</taxon>
    </lineage>
</organism>
<dbReference type="Proteomes" id="UP000075238">
    <property type="component" value="Chromosome 2"/>
</dbReference>
<evidence type="ECO:0000256" key="5">
    <source>
        <dbReference type="SAM" id="MobiDB-lite"/>
    </source>
</evidence>
<dbReference type="FunFam" id="1.10.10.10:FF:000001">
    <property type="entry name" value="LysR family transcriptional regulator"/>
    <property type="match status" value="1"/>
</dbReference>